<evidence type="ECO:0000256" key="1">
    <source>
        <dbReference type="SAM" id="SignalP"/>
    </source>
</evidence>
<gene>
    <name evidence="3" type="ORF">MEUPH1_LOCUS21231</name>
</gene>
<feature type="domain" description="Reverse transcriptase" evidence="2">
    <location>
        <begin position="3"/>
        <end position="144"/>
    </location>
</feature>
<keyword evidence="1" id="KW-0732">Signal</keyword>
<keyword evidence="4" id="KW-1185">Reference proteome</keyword>
<feature type="chain" id="PRO_5043314639" description="Reverse transcriptase domain-containing protein" evidence="1">
    <location>
        <begin position="24"/>
        <end position="154"/>
    </location>
</feature>
<dbReference type="AlphaFoldDB" id="A0AAV0XDV5"/>
<dbReference type="SUPFAM" id="SSF56672">
    <property type="entry name" value="DNA/RNA polymerases"/>
    <property type="match status" value="1"/>
</dbReference>
<dbReference type="GO" id="GO:0071897">
    <property type="term" value="P:DNA biosynthetic process"/>
    <property type="evidence" value="ECO:0007669"/>
    <property type="project" value="UniProtKB-ARBA"/>
</dbReference>
<dbReference type="EMBL" id="CARXXK010000004">
    <property type="protein sequence ID" value="CAI6366674.1"/>
    <property type="molecule type" value="Genomic_DNA"/>
</dbReference>
<proteinExistence type="predicted"/>
<sequence length="154" mass="17015">MPSSYRPLCLLGDVLKIFAFLLATRMNNHMTAAGVELSEWQFGFRSGRCTDDALRLLRDRLCAAVNARRYAVVVSLDIRNAFNSVGWGVVLAELVSMGFPPYIWRVLDSYLSDRVLYVCDDARGDPMIMGVTCGVPRGSVLGPLPWAPPIGLSF</sequence>
<name>A0AAV0XDV5_9HEMI</name>
<protein>
    <recommendedName>
        <fullName evidence="2">Reverse transcriptase domain-containing protein</fullName>
    </recommendedName>
</protein>
<dbReference type="Proteomes" id="UP001160148">
    <property type="component" value="Unassembled WGS sequence"/>
</dbReference>
<reference evidence="3 4" key="1">
    <citation type="submission" date="2023-01" db="EMBL/GenBank/DDBJ databases">
        <authorList>
            <person name="Whitehead M."/>
        </authorList>
    </citation>
    <scope>NUCLEOTIDE SEQUENCE [LARGE SCALE GENOMIC DNA]</scope>
</reference>
<comment type="caution">
    <text evidence="3">The sequence shown here is derived from an EMBL/GenBank/DDBJ whole genome shotgun (WGS) entry which is preliminary data.</text>
</comment>
<evidence type="ECO:0000313" key="4">
    <source>
        <dbReference type="Proteomes" id="UP001160148"/>
    </source>
</evidence>
<dbReference type="InterPro" id="IPR000477">
    <property type="entry name" value="RT_dom"/>
</dbReference>
<accession>A0AAV0XDV5</accession>
<dbReference type="PANTHER" id="PTHR19446">
    <property type="entry name" value="REVERSE TRANSCRIPTASES"/>
    <property type="match status" value="1"/>
</dbReference>
<organism evidence="3 4">
    <name type="scientific">Macrosiphum euphorbiae</name>
    <name type="common">potato aphid</name>
    <dbReference type="NCBI Taxonomy" id="13131"/>
    <lineage>
        <taxon>Eukaryota</taxon>
        <taxon>Metazoa</taxon>
        <taxon>Ecdysozoa</taxon>
        <taxon>Arthropoda</taxon>
        <taxon>Hexapoda</taxon>
        <taxon>Insecta</taxon>
        <taxon>Pterygota</taxon>
        <taxon>Neoptera</taxon>
        <taxon>Paraneoptera</taxon>
        <taxon>Hemiptera</taxon>
        <taxon>Sternorrhyncha</taxon>
        <taxon>Aphidomorpha</taxon>
        <taxon>Aphidoidea</taxon>
        <taxon>Aphididae</taxon>
        <taxon>Macrosiphini</taxon>
        <taxon>Macrosiphum</taxon>
    </lineage>
</organism>
<dbReference type="Pfam" id="PF00078">
    <property type="entry name" value="RVT_1"/>
    <property type="match status" value="1"/>
</dbReference>
<feature type="signal peptide" evidence="1">
    <location>
        <begin position="1"/>
        <end position="23"/>
    </location>
</feature>
<evidence type="ECO:0000259" key="2">
    <source>
        <dbReference type="Pfam" id="PF00078"/>
    </source>
</evidence>
<dbReference type="InterPro" id="IPR043502">
    <property type="entry name" value="DNA/RNA_pol_sf"/>
</dbReference>
<evidence type="ECO:0000313" key="3">
    <source>
        <dbReference type="EMBL" id="CAI6366674.1"/>
    </source>
</evidence>